<dbReference type="AlphaFoldDB" id="A0A518BCA0"/>
<accession>A0A518BCA0</accession>
<evidence type="ECO:0000313" key="1">
    <source>
        <dbReference type="EMBL" id="QDU64523.1"/>
    </source>
</evidence>
<organism evidence="1 2">
    <name type="scientific">Kolteria novifilia</name>
    <dbReference type="NCBI Taxonomy" id="2527975"/>
    <lineage>
        <taxon>Bacteria</taxon>
        <taxon>Pseudomonadati</taxon>
        <taxon>Planctomycetota</taxon>
        <taxon>Planctomycetia</taxon>
        <taxon>Kolteriales</taxon>
        <taxon>Kolteriaceae</taxon>
        <taxon>Kolteria</taxon>
    </lineage>
</organism>
<dbReference type="Proteomes" id="UP000317093">
    <property type="component" value="Chromosome"/>
</dbReference>
<evidence type="ECO:0000313" key="2">
    <source>
        <dbReference type="Proteomes" id="UP000317093"/>
    </source>
</evidence>
<dbReference type="KEGG" id="knv:Pan216_54130"/>
<protein>
    <submittedName>
        <fullName evidence="1">Uncharacterized protein</fullName>
    </submittedName>
</protein>
<reference evidence="1 2" key="1">
    <citation type="submission" date="2019-02" db="EMBL/GenBank/DDBJ databases">
        <title>Deep-cultivation of Planctomycetes and their phenomic and genomic characterization uncovers novel biology.</title>
        <authorList>
            <person name="Wiegand S."/>
            <person name="Jogler M."/>
            <person name="Boedeker C."/>
            <person name="Pinto D."/>
            <person name="Vollmers J."/>
            <person name="Rivas-Marin E."/>
            <person name="Kohn T."/>
            <person name="Peeters S.H."/>
            <person name="Heuer A."/>
            <person name="Rast P."/>
            <person name="Oberbeckmann S."/>
            <person name="Bunk B."/>
            <person name="Jeske O."/>
            <person name="Meyerdierks A."/>
            <person name="Storesund J.E."/>
            <person name="Kallscheuer N."/>
            <person name="Luecker S."/>
            <person name="Lage O.M."/>
            <person name="Pohl T."/>
            <person name="Merkel B.J."/>
            <person name="Hornburger P."/>
            <person name="Mueller R.-W."/>
            <person name="Bruemmer F."/>
            <person name="Labrenz M."/>
            <person name="Spormann A.M."/>
            <person name="Op den Camp H."/>
            <person name="Overmann J."/>
            <person name="Amann R."/>
            <person name="Jetten M.S.M."/>
            <person name="Mascher T."/>
            <person name="Medema M.H."/>
            <person name="Devos D.P."/>
            <person name="Kaster A.-K."/>
            <person name="Ovreas L."/>
            <person name="Rohde M."/>
            <person name="Galperin M.Y."/>
            <person name="Jogler C."/>
        </authorList>
    </citation>
    <scope>NUCLEOTIDE SEQUENCE [LARGE SCALE GENOMIC DNA]</scope>
    <source>
        <strain evidence="1 2">Pan216</strain>
    </source>
</reference>
<proteinExistence type="predicted"/>
<dbReference type="EMBL" id="CP036279">
    <property type="protein sequence ID" value="QDU64523.1"/>
    <property type="molecule type" value="Genomic_DNA"/>
</dbReference>
<keyword evidence="2" id="KW-1185">Reference proteome</keyword>
<name>A0A518BCA0_9BACT</name>
<sequence length="145" mass="16854">MGITHFEHVPDFGPHVRHAIDVETALHRLAMALFRERSDVDEELVCVTVQSKADEAEADFSARLIDFWTHMLRAYKEPFESVIAESTEFEKVGNQFTRQYLAEESVLDLLEQEMTTAGIDHEPIDRDDTYSRYEAVPPEWMQIEH</sequence>
<gene>
    <name evidence="1" type="ORF">Pan216_54130</name>
</gene>